<evidence type="ECO:0000256" key="3">
    <source>
        <dbReference type="ARBA" id="ARBA00022448"/>
    </source>
</evidence>
<dbReference type="SUPFAM" id="SSF53807">
    <property type="entry name" value="Helical backbone' metal receptor"/>
    <property type="match status" value="1"/>
</dbReference>
<dbReference type="Proteomes" id="UP000683139">
    <property type="component" value="Unassembled WGS sequence"/>
</dbReference>
<proteinExistence type="inferred from homology"/>
<dbReference type="PROSITE" id="PS51257">
    <property type="entry name" value="PROKAR_LIPOPROTEIN"/>
    <property type="match status" value="1"/>
</dbReference>
<gene>
    <name evidence="8" type="primary">yxeB</name>
    <name evidence="8" type="ORF">J40TS1_11410</name>
</gene>
<feature type="domain" description="Fe/B12 periplasmic-binding" evidence="7">
    <location>
        <begin position="65"/>
        <end position="324"/>
    </location>
</feature>
<evidence type="ECO:0000256" key="2">
    <source>
        <dbReference type="ARBA" id="ARBA00008814"/>
    </source>
</evidence>
<reference evidence="8" key="1">
    <citation type="submission" date="2021-03" db="EMBL/GenBank/DDBJ databases">
        <title>Antimicrobial resistance genes in bacteria isolated from Japanese honey, and their potential for conferring macrolide and lincosamide resistance in the American foulbrood pathogen Paenibacillus larvae.</title>
        <authorList>
            <person name="Okamoto M."/>
            <person name="Kumagai M."/>
            <person name="Kanamori H."/>
            <person name="Takamatsu D."/>
        </authorList>
    </citation>
    <scope>NUCLEOTIDE SEQUENCE</scope>
    <source>
        <strain evidence="8">J40TS1</strain>
    </source>
</reference>
<feature type="chain" id="PRO_5038820711" evidence="6">
    <location>
        <begin position="24"/>
        <end position="328"/>
    </location>
</feature>
<feature type="signal peptide" evidence="6">
    <location>
        <begin position="1"/>
        <end position="23"/>
    </location>
</feature>
<dbReference type="PROSITE" id="PS50983">
    <property type="entry name" value="FE_B12_PBP"/>
    <property type="match status" value="1"/>
</dbReference>
<keyword evidence="5" id="KW-0175">Coiled coil</keyword>
<protein>
    <submittedName>
        <fullName evidence="8">Iron(3+)-hydroxamate-binding protein YxeB</fullName>
    </submittedName>
</protein>
<dbReference type="Pfam" id="PF01497">
    <property type="entry name" value="Peripla_BP_2"/>
    <property type="match status" value="1"/>
</dbReference>
<keyword evidence="4 6" id="KW-0732">Signal</keyword>
<dbReference type="PANTHER" id="PTHR30532:SF26">
    <property type="entry name" value="IRON(3+)-HYDROXAMATE-BINDING PROTEIN FHUD"/>
    <property type="match status" value="1"/>
</dbReference>
<evidence type="ECO:0000256" key="6">
    <source>
        <dbReference type="SAM" id="SignalP"/>
    </source>
</evidence>
<evidence type="ECO:0000259" key="7">
    <source>
        <dbReference type="PROSITE" id="PS50983"/>
    </source>
</evidence>
<name>A0A919YNR1_9BACL</name>
<feature type="coiled-coil region" evidence="5">
    <location>
        <begin position="166"/>
        <end position="193"/>
    </location>
</feature>
<keyword evidence="9" id="KW-1185">Reference proteome</keyword>
<evidence type="ECO:0000256" key="4">
    <source>
        <dbReference type="ARBA" id="ARBA00022729"/>
    </source>
</evidence>
<evidence type="ECO:0000313" key="9">
    <source>
        <dbReference type="Proteomes" id="UP000683139"/>
    </source>
</evidence>
<dbReference type="GO" id="GO:1901678">
    <property type="term" value="P:iron coordination entity transport"/>
    <property type="evidence" value="ECO:0007669"/>
    <property type="project" value="UniProtKB-ARBA"/>
</dbReference>
<evidence type="ECO:0000256" key="5">
    <source>
        <dbReference type="SAM" id="Coils"/>
    </source>
</evidence>
<evidence type="ECO:0000313" key="8">
    <source>
        <dbReference type="EMBL" id="GIP15499.1"/>
    </source>
</evidence>
<dbReference type="InterPro" id="IPR002491">
    <property type="entry name" value="ABC_transptr_periplasmic_BD"/>
</dbReference>
<dbReference type="EMBL" id="BOSE01000001">
    <property type="protein sequence ID" value="GIP15499.1"/>
    <property type="molecule type" value="Genomic_DNA"/>
</dbReference>
<dbReference type="InterPro" id="IPR051313">
    <property type="entry name" value="Bact_iron-sidero_bind"/>
</dbReference>
<organism evidence="8 9">
    <name type="scientific">Paenibacillus montaniterrae</name>
    <dbReference type="NCBI Taxonomy" id="429341"/>
    <lineage>
        <taxon>Bacteria</taxon>
        <taxon>Bacillati</taxon>
        <taxon>Bacillota</taxon>
        <taxon>Bacilli</taxon>
        <taxon>Bacillales</taxon>
        <taxon>Paenibacillaceae</taxon>
        <taxon>Paenibacillus</taxon>
    </lineage>
</organism>
<keyword evidence="3" id="KW-0813">Transport</keyword>
<comment type="caution">
    <text evidence="8">The sequence shown here is derived from an EMBL/GenBank/DDBJ whole genome shotgun (WGS) entry which is preliminary data.</text>
</comment>
<comment type="subcellular location">
    <subcellularLocation>
        <location evidence="1">Cell envelope</location>
    </subcellularLocation>
</comment>
<comment type="similarity">
    <text evidence="2">Belongs to the bacterial solute-binding protein 8 family.</text>
</comment>
<accession>A0A919YNR1</accession>
<dbReference type="Gene3D" id="3.40.50.1980">
    <property type="entry name" value="Nitrogenase molybdenum iron protein domain"/>
    <property type="match status" value="2"/>
</dbReference>
<dbReference type="AlphaFoldDB" id="A0A919YNR1"/>
<dbReference type="PANTHER" id="PTHR30532">
    <property type="entry name" value="IRON III DICITRATE-BINDING PERIPLASMIC PROTEIN"/>
    <property type="match status" value="1"/>
</dbReference>
<evidence type="ECO:0000256" key="1">
    <source>
        <dbReference type="ARBA" id="ARBA00004196"/>
    </source>
</evidence>
<sequence>MTFRNWLTSLAALTLVIVLSACGASPTNNNGSNADSASPPAETEQEVLTQKYESVMGEIEIPVEPKRIVATQYVGHLLTLGVKPVGAGTASLNQYFLQDHIDGIVDIGDDSVALEKIIELKPDLIIRPSDKNYDQFSKIAPTIVIPWGQMDLYTELREFGRFLGKENEAEQAIEEYESKIAEAKEKLNGVVKEGETVGVYEIWAKNFWAVGESFGRGTRNLYSGLGFEPPAKLKEHVANGGAGLDMSLEALPEMAADYMFVTVYGADGGDERAEEIMSSSLWTSLPAYKNNRIFVLDINQFSAGDLISLSKQLDIQTELLLNSQANSN</sequence>
<dbReference type="RefSeq" id="WP_213513697.1">
    <property type="nucleotide sequence ID" value="NZ_BOSE01000001.1"/>
</dbReference>
<dbReference type="GO" id="GO:0030288">
    <property type="term" value="C:outer membrane-bounded periplasmic space"/>
    <property type="evidence" value="ECO:0007669"/>
    <property type="project" value="TreeGrafter"/>
</dbReference>